<reference evidence="5 6" key="1">
    <citation type="submission" date="2024-04" db="EMBL/GenBank/DDBJ databases">
        <title>draft genome sequnece of Paenibacillus filicis.</title>
        <authorList>
            <person name="Kim D.-U."/>
        </authorList>
    </citation>
    <scope>NUCLEOTIDE SEQUENCE [LARGE SCALE GENOMIC DNA]</scope>
    <source>
        <strain evidence="5 6">KACC14197</strain>
    </source>
</reference>
<accession>A0ABU9DQR9</accession>
<dbReference type="InterPro" id="IPR020449">
    <property type="entry name" value="Tscrpt_reg_AraC-type_HTH"/>
</dbReference>
<dbReference type="InterPro" id="IPR013096">
    <property type="entry name" value="Cupin_2"/>
</dbReference>
<dbReference type="PANTHER" id="PTHR43280">
    <property type="entry name" value="ARAC-FAMILY TRANSCRIPTIONAL REGULATOR"/>
    <property type="match status" value="1"/>
</dbReference>
<dbReference type="InterPro" id="IPR018060">
    <property type="entry name" value="HTH_AraC"/>
</dbReference>
<gene>
    <name evidence="5" type="ORF">WMW72_22040</name>
</gene>
<keyword evidence="2" id="KW-0238">DNA-binding</keyword>
<feature type="domain" description="HTH araC/xylS-type" evidence="4">
    <location>
        <begin position="192"/>
        <end position="290"/>
    </location>
</feature>
<evidence type="ECO:0000259" key="4">
    <source>
        <dbReference type="PROSITE" id="PS01124"/>
    </source>
</evidence>
<dbReference type="PRINTS" id="PR00032">
    <property type="entry name" value="HTHARAC"/>
</dbReference>
<keyword evidence="3" id="KW-0804">Transcription</keyword>
<evidence type="ECO:0000256" key="1">
    <source>
        <dbReference type="ARBA" id="ARBA00023015"/>
    </source>
</evidence>
<proteinExistence type="predicted"/>
<dbReference type="Gene3D" id="2.60.120.10">
    <property type="entry name" value="Jelly Rolls"/>
    <property type="match status" value="1"/>
</dbReference>
<dbReference type="Pfam" id="PF07883">
    <property type="entry name" value="Cupin_2"/>
    <property type="match status" value="1"/>
</dbReference>
<keyword evidence="1" id="KW-0805">Transcription regulation</keyword>
<comment type="caution">
    <text evidence="5">The sequence shown here is derived from an EMBL/GenBank/DDBJ whole genome shotgun (WGS) entry which is preliminary data.</text>
</comment>
<dbReference type="InterPro" id="IPR009057">
    <property type="entry name" value="Homeodomain-like_sf"/>
</dbReference>
<name>A0ABU9DQR9_9BACL</name>
<keyword evidence="6" id="KW-1185">Reference proteome</keyword>
<dbReference type="SUPFAM" id="SSF46689">
    <property type="entry name" value="Homeodomain-like"/>
    <property type="match status" value="1"/>
</dbReference>
<dbReference type="InterPro" id="IPR018062">
    <property type="entry name" value="HTH_AraC-typ_CS"/>
</dbReference>
<dbReference type="InterPro" id="IPR037923">
    <property type="entry name" value="HTH-like"/>
</dbReference>
<dbReference type="Pfam" id="PF12833">
    <property type="entry name" value="HTH_18"/>
    <property type="match status" value="1"/>
</dbReference>
<dbReference type="PANTHER" id="PTHR43280:SF28">
    <property type="entry name" value="HTH-TYPE TRANSCRIPTIONAL ACTIVATOR RHAS"/>
    <property type="match status" value="1"/>
</dbReference>
<dbReference type="Gene3D" id="1.10.10.60">
    <property type="entry name" value="Homeodomain-like"/>
    <property type="match status" value="2"/>
</dbReference>
<dbReference type="EMBL" id="JBBPCC010000015">
    <property type="protein sequence ID" value="MEK8130591.1"/>
    <property type="molecule type" value="Genomic_DNA"/>
</dbReference>
<dbReference type="SUPFAM" id="SSF51215">
    <property type="entry name" value="Regulatory protein AraC"/>
    <property type="match status" value="1"/>
</dbReference>
<dbReference type="SMART" id="SM00342">
    <property type="entry name" value="HTH_ARAC"/>
    <property type="match status" value="1"/>
</dbReference>
<dbReference type="CDD" id="cd02209">
    <property type="entry name" value="cupin_XRE_C"/>
    <property type="match status" value="1"/>
</dbReference>
<dbReference type="PROSITE" id="PS00041">
    <property type="entry name" value="HTH_ARAC_FAMILY_1"/>
    <property type="match status" value="1"/>
</dbReference>
<organism evidence="5 6">
    <name type="scientific">Paenibacillus filicis</name>
    <dbReference type="NCBI Taxonomy" id="669464"/>
    <lineage>
        <taxon>Bacteria</taxon>
        <taxon>Bacillati</taxon>
        <taxon>Bacillota</taxon>
        <taxon>Bacilli</taxon>
        <taxon>Bacillales</taxon>
        <taxon>Paenibacillaceae</taxon>
        <taxon>Paenibacillus</taxon>
    </lineage>
</organism>
<evidence type="ECO:0000313" key="5">
    <source>
        <dbReference type="EMBL" id="MEK8130591.1"/>
    </source>
</evidence>
<sequence>MQLNVAENLSEIVEYDTPYLPIRTRQSRISYFYNRSASCHWHHDLEFILILEGSMDYFVDGEYYLLQQGEGIFVNSNRLHYGFSNQDEDCSFLVLLLNPSLLVRNTHIENKYIKPFLQDSNSDAIVFTEQVAWQSEALRLIRRLYETCHHQEEGYEMLAITQFELLFLHLYTNTVVKHGFQEAYSKDIAAMKKMIAYIQMHYAESISLQDISTAGAVCRSKCCRLFKHSLKKSPIAYLTDYRLQKSIELMTNNSLNITDISAACGFNSSNYFAELFKKIMGVSPTEYRKTMAYP</sequence>
<evidence type="ECO:0000256" key="3">
    <source>
        <dbReference type="ARBA" id="ARBA00023163"/>
    </source>
</evidence>
<dbReference type="RefSeq" id="WP_341417726.1">
    <property type="nucleotide sequence ID" value="NZ_JBBPCC010000015.1"/>
</dbReference>
<protein>
    <submittedName>
        <fullName evidence="5">AraC family transcriptional regulator</fullName>
    </submittedName>
</protein>
<evidence type="ECO:0000256" key="2">
    <source>
        <dbReference type="ARBA" id="ARBA00023125"/>
    </source>
</evidence>
<evidence type="ECO:0000313" key="6">
    <source>
        <dbReference type="Proteomes" id="UP001469365"/>
    </source>
</evidence>
<dbReference type="Proteomes" id="UP001469365">
    <property type="component" value="Unassembled WGS sequence"/>
</dbReference>
<dbReference type="PROSITE" id="PS01124">
    <property type="entry name" value="HTH_ARAC_FAMILY_2"/>
    <property type="match status" value="1"/>
</dbReference>
<dbReference type="InterPro" id="IPR014710">
    <property type="entry name" value="RmlC-like_jellyroll"/>
</dbReference>